<dbReference type="InterPro" id="IPR000873">
    <property type="entry name" value="AMP-dep_synth/lig_dom"/>
</dbReference>
<dbReference type="NCBIfam" id="TIGR01733">
    <property type="entry name" value="AA-adenyl-dom"/>
    <property type="match status" value="4"/>
</dbReference>
<evidence type="ECO:0000256" key="3">
    <source>
        <dbReference type="ARBA" id="ARBA00022553"/>
    </source>
</evidence>
<dbReference type="FunFam" id="3.30.300.30:FF:000015">
    <property type="entry name" value="Nonribosomal peptide synthase SidD"/>
    <property type="match status" value="4"/>
</dbReference>
<reference evidence="5 6" key="1">
    <citation type="submission" date="2019-06" db="EMBL/GenBank/DDBJ databases">
        <title>Draft genome of Aliikangiella marina GYP-15.</title>
        <authorList>
            <person name="Wang G."/>
        </authorList>
    </citation>
    <scope>NUCLEOTIDE SEQUENCE [LARGE SCALE GENOMIC DNA]</scope>
    <source>
        <strain evidence="5 6">GYP-15</strain>
    </source>
</reference>
<dbReference type="InterPro" id="IPR020845">
    <property type="entry name" value="AMP-binding_CS"/>
</dbReference>
<dbReference type="SUPFAM" id="SSF56801">
    <property type="entry name" value="Acetyl-CoA synthetase-like"/>
    <property type="match status" value="4"/>
</dbReference>
<dbReference type="EMBL" id="VIKR01000001">
    <property type="protein sequence ID" value="TQV77377.1"/>
    <property type="molecule type" value="Genomic_DNA"/>
</dbReference>
<name>A0A545TJJ7_9GAMM</name>
<dbReference type="InterPro" id="IPR001242">
    <property type="entry name" value="Condensation_dom"/>
</dbReference>
<dbReference type="GO" id="GO:0003824">
    <property type="term" value="F:catalytic activity"/>
    <property type="evidence" value="ECO:0007669"/>
    <property type="project" value="InterPro"/>
</dbReference>
<dbReference type="CDD" id="cd05930">
    <property type="entry name" value="A_NRPS"/>
    <property type="match status" value="4"/>
</dbReference>
<dbReference type="FunFam" id="3.40.50.980:FF:000001">
    <property type="entry name" value="Non-ribosomal peptide synthetase"/>
    <property type="match status" value="3"/>
</dbReference>
<dbReference type="InterPro" id="IPR036736">
    <property type="entry name" value="ACP-like_sf"/>
</dbReference>
<feature type="domain" description="Carrier" evidence="4">
    <location>
        <begin position="3262"/>
        <end position="3337"/>
    </location>
</feature>
<dbReference type="InterPro" id="IPR006162">
    <property type="entry name" value="Ppantetheine_attach_site"/>
</dbReference>
<dbReference type="Pfam" id="PF13193">
    <property type="entry name" value="AMP-binding_C"/>
    <property type="match status" value="4"/>
</dbReference>
<evidence type="ECO:0000313" key="6">
    <source>
        <dbReference type="Proteomes" id="UP000317839"/>
    </source>
</evidence>
<dbReference type="Gene3D" id="3.30.559.30">
    <property type="entry name" value="Nonribosomal peptide synthetase, condensation domain"/>
    <property type="match status" value="4"/>
</dbReference>
<dbReference type="Pfam" id="PF18563">
    <property type="entry name" value="TubC_N"/>
    <property type="match status" value="1"/>
</dbReference>
<dbReference type="PANTHER" id="PTHR45527">
    <property type="entry name" value="NONRIBOSOMAL PEPTIDE SYNTHETASE"/>
    <property type="match status" value="1"/>
</dbReference>
<keyword evidence="3" id="KW-0597">Phosphoprotein</keyword>
<dbReference type="InterPro" id="IPR041464">
    <property type="entry name" value="TubC_N"/>
</dbReference>
<dbReference type="InterPro" id="IPR009081">
    <property type="entry name" value="PP-bd_ACP"/>
</dbReference>
<dbReference type="SUPFAM" id="SSF52777">
    <property type="entry name" value="CoA-dependent acyltransferases"/>
    <property type="match status" value="8"/>
</dbReference>
<proteinExistence type="predicted"/>
<evidence type="ECO:0000256" key="1">
    <source>
        <dbReference type="ARBA" id="ARBA00001957"/>
    </source>
</evidence>
<keyword evidence="2" id="KW-0596">Phosphopantetheine</keyword>
<organism evidence="5 6">
    <name type="scientific">Aliikangiella marina</name>
    <dbReference type="NCBI Taxonomy" id="1712262"/>
    <lineage>
        <taxon>Bacteria</taxon>
        <taxon>Pseudomonadati</taxon>
        <taxon>Pseudomonadota</taxon>
        <taxon>Gammaproteobacteria</taxon>
        <taxon>Oceanospirillales</taxon>
        <taxon>Pleioneaceae</taxon>
        <taxon>Aliikangiella</taxon>
    </lineage>
</organism>
<dbReference type="FunFam" id="1.10.1200.10:FF:000005">
    <property type="entry name" value="Nonribosomal peptide synthetase 1"/>
    <property type="match status" value="4"/>
</dbReference>
<evidence type="ECO:0000256" key="2">
    <source>
        <dbReference type="ARBA" id="ARBA00022450"/>
    </source>
</evidence>
<evidence type="ECO:0000313" key="5">
    <source>
        <dbReference type="EMBL" id="TQV77377.1"/>
    </source>
</evidence>
<dbReference type="PANTHER" id="PTHR45527:SF1">
    <property type="entry name" value="FATTY ACID SYNTHASE"/>
    <property type="match status" value="1"/>
</dbReference>
<dbReference type="SUPFAM" id="SSF47336">
    <property type="entry name" value="ACP-like"/>
    <property type="match status" value="4"/>
</dbReference>
<keyword evidence="6" id="KW-1185">Reference proteome</keyword>
<dbReference type="PROSITE" id="PS00455">
    <property type="entry name" value="AMP_BINDING"/>
    <property type="match status" value="4"/>
</dbReference>
<dbReference type="Proteomes" id="UP000317839">
    <property type="component" value="Unassembled WGS sequence"/>
</dbReference>
<dbReference type="Pfam" id="PF00550">
    <property type="entry name" value="PP-binding"/>
    <property type="match status" value="4"/>
</dbReference>
<dbReference type="RefSeq" id="WP_142940949.1">
    <property type="nucleotide sequence ID" value="NZ_VIKR01000001.1"/>
</dbReference>
<evidence type="ECO:0000259" key="4">
    <source>
        <dbReference type="PROSITE" id="PS50075"/>
    </source>
</evidence>
<comment type="cofactor">
    <cofactor evidence="1">
        <name>pantetheine 4'-phosphate</name>
        <dbReference type="ChEBI" id="CHEBI:47942"/>
    </cofactor>
</comment>
<gene>
    <name evidence="5" type="ORF">FLL45_05380</name>
</gene>
<feature type="domain" description="Carrier" evidence="4">
    <location>
        <begin position="1075"/>
        <end position="1150"/>
    </location>
</feature>
<accession>A0A545TJJ7</accession>
<feature type="domain" description="Carrier" evidence="4">
    <location>
        <begin position="2172"/>
        <end position="2247"/>
    </location>
</feature>
<dbReference type="Gene3D" id="1.10.1200.10">
    <property type="entry name" value="ACP-like"/>
    <property type="match status" value="4"/>
</dbReference>
<dbReference type="GO" id="GO:0044550">
    <property type="term" value="P:secondary metabolite biosynthetic process"/>
    <property type="evidence" value="ECO:0007669"/>
    <property type="project" value="TreeGrafter"/>
</dbReference>
<dbReference type="InterPro" id="IPR023213">
    <property type="entry name" value="CAT-like_dom_sf"/>
</dbReference>
<dbReference type="Gene3D" id="3.30.300.30">
    <property type="match status" value="4"/>
</dbReference>
<dbReference type="InterPro" id="IPR045851">
    <property type="entry name" value="AMP-bd_C_sf"/>
</dbReference>
<dbReference type="GO" id="GO:0043041">
    <property type="term" value="P:amino acid activation for nonribosomal peptide biosynthetic process"/>
    <property type="evidence" value="ECO:0007669"/>
    <property type="project" value="TreeGrafter"/>
</dbReference>
<dbReference type="Gene3D" id="3.30.559.10">
    <property type="entry name" value="Chloramphenicol acetyltransferase-like domain"/>
    <property type="match status" value="4"/>
</dbReference>
<dbReference type="OrthoDB" id="9757559at2"/>
<dbReference type="PROSITE" id="PS00012">
    <property type="entry name" value="PHOSPHOPANTETHEINE"/>
    <property type="match status" value="4"/>
</dbReference>
<dbReference type="PROSITE" id="PS50075">
    <property type="entry name" value="CARRIER"/>
    <property type="match status" value="4"/>
</dbReference>
<dbReference type="InterPro" id="IPR025110">
    <property type="entry name" value="AMP-bd_C"/>
</dbReference>
<comment type="caution">
    <text evidence="5">The sequence shown here is derived from an EMBL/GenBank/DDBJ whole genome shotgun (WGS) entry which is preliminary data.</text>
</comment>
<dbReference type="Gene3D" id="3.40.50.980">
    <property type="match status" value="8"/>
</dbReference>
<dbReference type="InterPro" id="IPR020806">
    <property type="entry name" value="PKS_PP-bd"/>
</dbReference>
<dbReference type="CDD" id="cd19531">
    <property type="entry name" value="LCL_NRPS-like"/>
    <property type="match status" value="4"/>
</dbReference>
<dbReference type="Gene3D" id="2.30.38.10">
    <property type="entry name" value="Luciferase, Domain 3"/>
    <property type="match status" value="4"/>
</dbReference>
<dbReference type="InterPro" id="IPR010071">
    <property type="entry name" value="AA_adenyl_dom"/>
</dbReference>
<feature type="domain" description="Carrier" evidence="4">
    <location>
        <begin position="4361"/>
        <end position="4436"/>
    </location>
</feature>
<protein>
    <submittedName>
        <fullName evidence="5">Amino acid adenylation domain-containing protein</fullName>
    </submittedName>
</protein>
<sequence length="4460" mass="508670">METREIITLVRKLIKDGIFLYVEGDDLKYRSKKGNFSDLDKKRVQKNKEAIKSYLLNIDNRDSKPVLKPIELVKVNSNDSDIPLSYAQHRLWFEDKLQKGNTQYNTQGVLFFEAPFDKAAFAKAYHAMLERHHVLRTCFKEEEGKPRQHIVKQYEPVIKEYDIANLEQHELNSRLQNIMQSDEKIPFDLEKELMIRMNLVKIPNKNFVAFYTLHHIAGDGWSVSIFKNEFNILYRAFAKGLESPLAPLEFQYADYSAWQKDWLAGDNLKSSLEFWKSYLLDIPIKHNLPLDYIRPNRKTFDGQFFTQQLPKDLISRIRQICKQQDVTLFMFLQTAFAVLLSRISNESDIVFGAAVAGREHRNLEEMIGLFLNILVMRTDLTTNPTFQELLQTNKVNVLNAFENQMVPFDMIVEELNPERDLSFNPIVQILFGVQNNEGSQLESMQQQDTSQSDDSRLSGKMSTRFDLKLDVYENSEAFSFTWLFNIALFAEDSVRRFANTFKVLLESITESYQNETVSVLKVGELNIISNEELALLNDWNRSSESCELTDCFHQLFEEQVNDKPDAIAVIYDNQEFTYQTINERANQLAHYLEEVGVNPGVVVGLNIQRSTEMLISLLAILKVGAIYLPLDPVYPRERLAYMLKDSNAKFLLTTKSQKIKFDQNQIPTICVDEKKLTARFLELSKNNLIKEYSFYSHHQIAYIIYTSGSTGKPKGVAVNHQSLVEFLKTAVSEFMLPHIDGAIVSSPLVFDATIGSLLVPLICGKFVELLPEEDLVLDHLADCLCDDENNYLFKLTPSHLEAMMSKGYIKKNENAHHVIVVAGEALSKETIQLWHSEFLPSSLFINEYGPTETTVGATIYPLDESKYRTIKTNIVPIGEKLGDTQLYVLNQSYVRQSIGCIGELYIAGKGVATGYYKKPVLTAERFIPNPFTSEKGSRLYKTGDLVRFNSQGLLEFYGRIDHQIKIRGFRIELSEIESCLLNLHNVVDAAVKIFNPHSSKAQIIAYVVSKVSDEHSEKELIDKYKTQLQQSLPSYMIPAGFVIMDKLPLTTNGKLDVEALPLHSEYGISKNYYIKPRNNFESSLSQIWSDLLDVEQIGINDNFFDLGGHSLLATRLVSAIRTKHQIEVPLKNVFENPVLADFANSLTQKRDLNNLPDIEPQDRSKKIELSYAQRRLWFIDQLDSFKTEYNVAGYFPLVDEFNKAIFRNVLNTIVQRHEVLRTNYVSSGKNVYQKINKKPDITIECQDFSGLKDKEKLHSFKSYYQKMSLVEFQLESDLLIKVSNVKLSENENIVVYVVHHIACDGWSIKILENEFNELYSAFIAGLASPLMPLPIQYADYSMWQHRCFEAKSLSRQLNYWKCALKNIPQLHSLPIDRERKVNAPTKGMVFHKAIDSKNTLGINKFCNRHQVTQFMFFYTVFSLLLSRVSLESDVVVGTPVSGRNHSKLEDLIGFFVNTLVLRNQLDLNVSFTQCLNESKEIVLQAFNNQDIPFDMLVEELNPQRTLTHNPLVQVQFSFESKVKNSKINHLSFDKNQSNKSFEEILSIGSKSQVFNNVKDELYLNVKEVNSSIVLSWVYDGNLFSDATITNLAHCYEVLIDSVIANPHLKLYQFDLMSEQKRRLLFKEYKTLNSKIGLPNKTNERVNDFFCYFDQVASESPNKLAIEMNSVQITYGGLNQRVLEIASYLAVLNINYEQPVAVCVERGSDLIAAVFAILKLGAAYVPIDPKLPKAKISEILQCSNSQYVFTQTISSKELVDFPIPTLPLDSIKRRNKPLELEKIKLVSDKIHPEFLAYVMFTSGSSGQAKGVQVTRKALLNYISHCKDEYFNQSIDGSCVASSVSFDATITSLLAPLFCGKFVKLTSEENELEELTAAIFNDQQNLLFKLTPTHLKTIRINAEPKAGKQRHYFIVGGEQFNTRLLTKWKQEVLPNSIFINEYGPTETCVGVSTNVITKNTQTNESRSAVSIGSSIENVELFLCDPEQKLVPLGFPGEVVISGNSVARGYLGQPAATAKKFIPNVFSEIGDRLYRSGDLARYIINDNGIPISLEYIGRIDEQVKIHGARVELNEIERAVSNSEAVKNCVVTTFLNEHNIAQLVAYIQLDNPSREKERNGEQSIIAKIKTDLRDYLPDYLIPQYYQFVDNFELTTNGKLDRKKLPKFETTTNIYIAPTNEHQRELCSIWQELLEQERISIEDNFFKLGGHSLLAAKLVGEINHKFKLSVTIRQIFESPTVAELSDIIKSSETLNSKSVNIKRISREDKLKGVPLSYSQQRLWFIDQLELGSVQYNITEGILFEENICLKRLTKALNTVVEHHDILKTVYSYRDGSPIQLLLPKVNLNIKKYDYSGLETLQKVNEVKRLYIKDKNKPFNLETDLQFRTSLVKLSENRYLLLYTLHHIACDAWSLKLIKQSIIESYQKPELTSNTYGEEKDLKYSDYAVWQREWLNSHQIKDGLAYWKAQLNELPQTHNLNLDRIRPKNRQYKGRYVRSVIESEQAALIESFCQEQEVTLFMFLHAVLSQLILQCSEGSTVAIGSSISGREVKALNNVVGFFINDIVIKHSINNKESFLEHLNRCKRTILDAFTFQYIPFDMLVEEVNPNRNLNYNPLFQIKLDVSSKEKEEETSSFSKDLEGFHEISEQLEHFVKHDIYVDVQKNDKGLEILWRYDTAIFDFETIHNYSDMFKNLVLETCKQPKQVIRDINLLGEKQKKSVLEISKSNYLTNVEPMCIHRIFEESVTNRSDEIALHHQSRYLSFYELNIRSNKLARYLVKVGATKDSIIPLFFNRSIEMIISMLAILKSGASYLPIDPDYQDKRAKKLLESQKFNCVLTHSAQFNRLGRIINGEKLPIINVDSAEVEYSVKQESGDNLTDVESSINDLAYIIYTSGSSGEPKGVMVEHQALSSFLNAIHQHYYTKTRQGTFLATSYAFDLTIPSIFLPLLYGGTIRLFDQGLEIEQLANTLNNNCNRVDESQVIRLTPSHLAAIIPLLENKTFKSAYSFVIGGEAFPTHTARQLKKTFPNAKIFNQYGPAETTVACSLYRVDNNLDSIDSIYCPIGQSIADAHLYVLNTSRKLCPLGTTGELYVGGRGLSRGYFNNPQETKQRFLNNPFLENSPNKMYKTGDLVRWRKDGNLEFLSRVDNQVKLNGIRVDLSEIENSLRESEYVRDCIVIKSKQSSANNQLVAYIVVENIYSTIVLKDNAKFSRVLNSFLATQLSQYMTPKYYVYLESLPLTVNGKINFESLPNVNEGNLIRSAFVDPTNETETRLCEIWQELLRKEKVGINDSFFALGGHSLIAVRLLNKIKAEFNCQLPLRAIFESPTIAELALLLENYSQVYKLPEIEKVDRNKKIPLSFSQRRLWFVDQLGGGSSQYNMKGKLKLDSEFDREYFEKTIKTLLLRHEILRTKYIQHSDGIYQELFEAYSLPVFYYDISEMASTEQKNRINDISTGVVNKKFDLTHELPIRFIAIKSSVNDYLVFYVLHHIAADGWSSDILQKDFTSIYSNHQSQNEIKLPSLEVQYADYANWQINSVPDSFYEAQLGYWKEKLKEIPVVHGLPLDRPRPPIQNYRGRLFRQILSKEINEQISQYCDQKEVTLFMFMQTLFALLIGRYSDSSDIVMGTAVAGRNQPELENVIGLFLNILVLRTDLSKNETFESLIDLNKSMILEAFANQDLPFDRLVEELSPQRNLRHNSLVQILFGVQNNENELTSGVTEVDTMRKRIFGEFVDVELSIRFDLKLDVFQVGNSLVLEWFFDESLFIDATIERMTTSFSELLEVILQQSIARNQPIQQIEFLSRFEKSALLDKWNKSSAYRYPGHLWFEWFEAHVIKSPDSIAVIKDSDEVTYHELNKKANQLANMLLSRGIKTDQLIGICLERSIDMLIALLAINKAGAGYVPLDPNSPEERLSFILQDSDCKLVLTQESIAGNQLNLVENKLCIDNDAFIKTLANYDIKNIDRSKSNLHESNVAYVIYTSGSTGVPKGVVTTHRNLSEFLSAAGDNFINTEISGAIVSSTLVFDATVGSLLVPLCFGLYAEILDDGIIAIEQLSDCLSDDESSYLFKITPSHIEAVISKGFIQKNVTSKHVLVIAGEALASNLIFEGIKDLLPNSLLINEYGPTETTVGSTTFNISDIDKTPHLNTIPIGQSLGCTDLYVLNQHQQIMPIGGTGELYIGGEGIARGYLRRPSLTAEKFLPNPFSLVPGERLYRTGDLVKYLSDTENYAGNITFVGRVDHQVKIRGYRIELDEIQKHLEETSLIKNAVVVARQRKDIGVSLIAYIVVQDVQNTSTLNNDVALVGGNELAERLKNILRNKLPEYMVPSSYMVIKEMPLTLNGKIDISALPDVDVNSLNHRKFKEPTSKTEISMCQMWQSLLGLNQVGVLDNFFDLGGHSLLATRLISLVREEFQVEISLRALFENPSVESFSTCIDDCLLDQAMLKNKQDLSGTDDAEEVVLE</sequence>
<dbReference type="Pfam" id="PF00501">
    <property type="entry name" value="AMP-binding"/>
    <property type="match status" value="4"/>
</dbReference>
<dbReference type="NCBIfam" id="NF003417">
    <property type="entry name" value="PRK04813.1"/>
    <property type="match status" value="4"/>
</dbReference>
<dbReference type="GO" id="GO:0031177">
    <property type="term" value="F:phosphopantetheine binding"/>
    <property type="evidence" value="ECO:0007669"/>
    <property type="project" value="InterPro"/>
</dbReference>
<dbReference type="SMART" id="SM00823">
    <property type="entry name" value="PKS_PP"/>
    <property type="match status" value="4"/>
</dbReference>
<dbReference type="GO" id="GO:0005737">
    <property type="term" value="C:cytoplasm"/>
    <property type="evidence" value="ECO:0007669"/>
    <property type="project" value="TreeGrafter"/>
</dbReference>
<dbReference type="Pfam" id="PF00668">
    <property type="entry name" value="Condensation"/>
    <property type="match status" value="4"/>
</dbReference>